<dbReference type="Proteomes" id="UP000887159">
    <property type="component" value="Unassembled WGS sequence"/>
</dbReference>
<accession>A0A8X6SMP2</accession>
<organism evidence="2 3">
    <name type="scientific">Trichonephila clavipes</name>
    <name type="common">Golden silk orbweaver</name>
    <name type="synonym">Nephila clavipes</name>
    <dbReference type="NCBI Taxonomy" id="2585209"/>
    <lineage>
        <taxon>Eukaryota</taxon>
        <taxon>Metazoa</taxon>
        <taxon>Ecdysozoa</taxon>
        <taxon>Arthropoda</taxon>
        <taxon>Chelicerata</taxon>
        <taxon>Arachnida</taxon>
        <taxon>Araneae</taxon>
        <taxon>Araneomorphae</taxon>
        <taxon>Entelegynae</taxon>
        <taxon>Araneoidea</taxon>
        <taxon>Nephilidae</taxon>
        <taxon>Trichonephila</taxon>
    </lineage>
</organism>
<reference evidence="2" key="1">
    <citation type="submission" date="2020-08" db="EMBL/GenBank/DDBJ databases">
        <title>Multicomponent nature underlies the extraordinary mechanical properties of spider dragline silk.</title>
        <authorList>
            <person name="Kono N."/>
            <person name="Nakamura H."/>
            <person name="Mori M."/>
            <person name="Yoshida Y."/>
            <person name="Ohtoshi R."/>
            <person name="Malay A.D."/>
            <person name="Moran D.A.P."/>
            <person name="Tomita M."/>
            <person name="Numata K."/>
            <person name="Arakawa K."/>
        </authorList>
    </citation>
    <scope>NUCLEOTIDE SEQUENCE</scope>
</reference>
<dbReference type="PANTHER" id="PTHR38681">
    <property type="entry name" value="RETROVIRUS-RELATED POL POLYPROTEIN FROM TRANSPOSON 412-LIKE PROTEIN-RELATED"/>
    <property type="match status" value="1"/>
</dbReference>
<protein>
    <submittedName>
        <fullName evidence="2">Uncharacterized protein</fullName>
    </submittedName>
</protein>
<name>A0A8X6SMP2_TRICX</name>
<keyword evidence="3" id="KW-1185">Reference proteome</keyword>
<dbReference type="AlphaFoldDB" id="A0A8X6SMP2"/>
<evidence type="ECO:0000313" key="2">
    <source>
        <dbReference type="EMBL" id="GFY09723.1"/>
    </source>
</evidence>
<gene>
    <name evidence="2" type="primary">AVEN_64592_1</name>
    <name evidence="2" type="ORF">TNCV_3696851</name>
</gene>
<feature type="region of interest" description="Disordered" evidence="1">
    <location>
        <begin position="95"/>
        <end position="132"/>
    </location>
</feature>
<comment type="caution">
    <text evidence="2">The sequence shown here is derived from an EMBL/GenBank/DDBJ whole genome shotgun (WGS) entry which is preliminary data.</text>
</comment>
<feature type="compositionally biased region" description="Basic residues" evidence="1">
    <location>
        <begin position="117"/>
        <end position="132"/>
    </location>
</feature>
<dbReference type="PANTHER" id="PTHR38681:SF1">
    <property type="entry name" value="RETROVIRUS-RELATED POL POLYPROTEIN FROM TRANSPOSON 412-LIKE PROTEIN"/>
    <property type="match status" value="1"/>
</dbReference>
<dbReference type="EMBL" id="BMAU01021292">
    <property type="protein sequence ID" value="GFY09723.1"/>
    <property type="molecule type" value="Genomic_DNA"/>
</dbReference>
<evidence type="ECO:0000256" key="1">
    <source>
        <dbReference type="SAM" id="MobiDB-lite"/>
    </source>
</evidence>
<evidence type="ECO:0000313" key="3">
    <source>
        <dbReference type="Proteomes" id="UP000887159"/>
    </source>
</evidence>
<proteinExistence type="predicted"/>
<sequence>MVYGSNIGIPGEFFNPPSIQIDPETFVTTLQTFMDELKPTKSSPPKSQKIFVHKDLKSCTHVFVRVDSVRKALEPPYDAYLLVTDSILDKTTVPYKQSDENSAANDSDLLTDDKPTISRHGRLVKKPVRSQD</sequence>